<dbReference type="InterPro" id="IPR012337">
    <property type="entry name" value="RNaseH-like_sf"/>
</dbReference>
<accession>A0A1E7FZ04</accession>
<dbReference type="Proteomes" id="UP000095751">
    <property type="component" value="Unassembled WGS sequence"/>
</dbReference>
<gene>
    <name evidence="2" type="ORF">FRACYDRAFT_179041</name>
</gene>
<name>A0A1E7FZ04_9STRA</name>
<dbReference type="InterPro" id="IPR001584">
    <property type="entry name" value="Integrase_cat-core"/>
</dbReference>
<protein>
    <recommendedName>
        <fullName evidence="1">Integrase catalytic domain-containing protein</fullName>
    </recommendedName>
</protein>
<reference evidence="2 3" key="1">
    <citation type="submission" date="2016-09" db="EMBL/GenBank/DDBJ databases">
        <title>Extensive genetic diversity and differential bi-allelic expression allows diatom success in the polar Southern Ocean.</title>
        <authorList>
            <consortium name="DOE Joint Genome Institute"/>
            <person name="Mock T."/>
            <person name="Otillar R.P."/>
            <person name="Strauss J."/>
            <person name="Dupont C."/>
            <person name="Frickenhaus S."/>
            <person name="Maumus F."/>
            <person name="Mcmullan M."/>
            <person name="Sanges R."/>
            <person name="Schmutz J."/>
            <person name="Toseland A."/>
            <person name="Valas R."/>
            <person name="Veluchamy A."/>
            <person name="Ward B.J."/>
            <person name="Allen A."/>
            <person name="Barry K."/>
            <person name="Falciatore A."/>
            <person name="Ferrante M."/>
            <person name="Fortunato A.E."/>
            <person name="Gloeckner G."/>
            <person name="Gruber A."/>
            <person name="Hipkin R."/>
            <person name="Janech M."/>
            <person name="Kroth P."/>
            <person name="Leese F."/>
            <person name="Lindquist E."/>
            <person name="Lyon B.R."/>
            <person name="Martin J."/>
            <person name="Mayer C."/>
            <person name="Parker M."/>
            <person name="Quesneville H."/>
            <person name="Raymond J."/>
            <person name="Uhlig C."/>
            <person name="Valentin K.U."/>
            <person name="Worden A.Z."/>
            <person name="Armbrust E.V."/>
            <person name="Bowler C."/>
            <person name="Green B."/>
            <person name="Moulton V."/>
            <person name="Van Oosterhout C."/>
            <person name="Grigoriev I."/>
        </authorList>
    </citation>
    <scope>NUCLEOTIDE SEQUENCE [LARGE SCALE GENOMIC DNA]</scope>
    <source>
        <strain evidence="2 3">CCMP1102</strain>
    </source>
</reference>
<proteinExistence type="predicted"/>
<evidence type="ECO:0000259" key="1">
    <source>
        <dbReference type="PROSITE" id="PS50994"/>
    </source>
</evidence>
<dbReference type="PROSITE" id="PS50994">
    <property type="entry name" value="INTEGRASE"/>
    <property type="match status" value="1"/>
</dbReference>
<dbReference type="InterPro" id="IPR036397">
    <property type="entry name" value="RNaseH_sf"/>
</dbReference>
<evidence type="ECO:0000313" key="2">
    <source>
        <dbReference type="EMBL" id="OEU23378.1"/>
    </source>
</evidence>
<sequence length="466" mass="52193">MDTPLLSIPVLADDGCKIELTEDNILVKKNNKIILKGIRDKTTTLWMIPIKHREKARILAQQLPPLPTHAANSAYHQPTLAKLMAYHNASIGSLPVKTLCNAIDNDWLTSFPGLTSAAVRRHLPKSISTTMGHLHMIRKGIRSTTKPTISEIMNEELDPEPVLPPPIRVTNRQHTVAVDIVPFEELKGIIATDLPGRFPTTSAQGNAYVLVMYDYDSNTINAVAIKNRKTASLVQGYNELFEDLKKAGINPVLHRLDNETSKELILEIEKKGLDYQIASPGDHRLNHAERAIQTFKNHFIAVLYGCDSTFPAKQWDRIIKQAVMTLNMCRPSRINPKLSAYQQVWGNFDFNKTPLAPPGCKVVVHERAMERGAWACHGVAGYYIGPAMKHYRNYISYIPETKGIRTTNTIEFFPEKVDMPTTATTDRLARAAEDLAEILQAPHPATPFLQQGTVVNDAMEQLKKIF</sequence>
<dbReference type="GO" id="GO:0015074">
    <property type="term" value="P:DNA integration"/>
    <property type="evidence" value="ECO:0007669"/>
    <property type="project" value="InterPro"/>
</dbReference>
<dbReference type="KEGG" id="fcy:FRACYDRAFT_179041"/>
<dbReference type="Gene3D" id="3.30.420.10">
    <property type="entry name" value="Ribonuclease H-like superfamily/Ribonuclease H"/>
    <property type="match status" value="1"/>
</dbReference>
<dbReference type="InParanoid" id="A0A1E7FZ04"/>
<dbReference type="SUPFAM" id="SSF53098">
    <property type="entry name" value="Ribonuclease H-like"/>
    <property type="match status" value="1"/>
</dbReference>
<organism evidence="2 3">
    <name type="scientific">Fragilariopsis cylindrus CCMP1102</name>
    <dbReference type="NCBI Taxonomy" id="635003"/>
    <lineage>
        <taxon>Eukaryota</taxon>
        <taxon>Sar</taxon>
        <taxon>Stramenopiles</taxon>
        <taxon>Ochrophyta</taxon>
        <taxon>Bacillariophyta</taxon>
        <taxon>Bacillariophyceae</taxon>
        <taxon>Bacillariophycidae</taxon>
        <taxon>Bacillariales</taxon>
        <taxon>Bacillariaceae</taxon>
        <taxon>Fragilariopsis</taxon>
    </lineage>
</organism>
<keyword evidence="3" id="KW-1185">Reference proteome</keyword>
<evidence type="ECO:0000313" key="3">
    <source>
        <dbReference type="Proteomes" id="UP000095751"/>
    </source>
</evidence>
<feature type="non-terminal residue" evidence="2">
    <location>
        <position position="466"/>
    </location>
</feature>
<dbReference type="OrthoDB" id="46155at2759"/>
<dbReference type="AlphaFoldDB" id="A0A1E7FZ04"/>
<dbReference type="EMBL" id="KV784353">
    <property type="protein sequence ID" value="OEU23378.1"/>
    <property type="molecule type" value="Genomic_DNA"/>
</dbReference>
<feature type="domain" description="Integrase catalytic" evidence="1">
    <location>
        <begin position="178"/>
        <end position="348"/>
    </location>
</feature>
<dbReference type="GO" id="GO:0003676">
    <property type="term" value="F:nucleic acid binding"/>
    <property type="evidence" value="ECO:0007669"/>
    <property type="project" value="InterPro"/>
</dbReference>